<dbReference type="EMBL" id="PDWN01000016">
    <property type="protein sequence ID" value="KAF1692394.1"/>
    <property type="molecule type" value="Genomic_DNA"/>
</dbReference>
<dbReference type="RefSeq" id="WP_162411273.1">
    <property type="nucleotide sequence ID" value="NZ_PDWN01000016.1"/>
</dbReference>
<proteinExistence type="predicted"/>
<organism evidence="1 2">
    <name type="scientific">Pseudoxanthomonas daejeonensis</name>
    <dbReference type="NCBI Taxonomy" id="266062"/>
    <lineage>
        <taxon>Bacteria</taxon>
        <taxon>Pseudomonadati</taxon>
        <taxon>Pseudomonadota</taxon>
        <taxon>Gammaproteobacteria</taxon>
        <taxon>Lysobacterales</taxon>
        <taxon>Lysobacteraceae</taxon>
        <taxon>Pseudoxanthomonas</taxon>
    </lineage>
</organism>
<evidence type="ECO:0008006" key="3">
    <source>
        <dbReference type="Google" id="ProtNLM"/>
    </source>
</evidence>
<protein>
    <recommendedName>
        <fullName evidence="3">2'-5' RNA ligase</fullName>
    </recommendedName>
</protein>
<name>A0ABQ6Z4P5_9GAMM</name>
<dbReference type="Gene3D" id="3.90.1140.10">
    <property type="entry name" value="Cyclic phosphodiesterase"/>
    <property type="match status" value="1"/>
</dbReference>
<accession>A0ABQ6Z4P5</accession>
<gene>
    <name evidence="1" type="ORF">CSC65_14265</name>
</gene>
<evidence type="ECO:0000313" key="1">
    <source>
        <dbReference type="EMBL" id="KAF1692394.1"/>
    </source>
</evidence>
<dbReference type="SUPFAM" id="SSF55144">
    <property type="entry name" value="LigT-like"/>
    <property type="match status" value="1"/>
</dbReference>
<evidence type="ECO:0000313" key="2">
    <source>
        <dbReference type="Proteomes" id="UP000788419"/>
    </source>
</evidence>
<reference evidence="1 2" key="1">
    <citation type="submission" date="2017-10" db="EMBL/GenBank/DDBJ databases">
        <title>Whole genome sequencing of members of genus Pseudoxanthomonas.</title>
        <authorList>
            <person name="Kumar S."/>
            <person name="Bansal K."/>
            <person name="Kaur A."/>
            <person name="Patil P."/>
            <person name="Sharma S."/>
            <person name="Patil P.B."/>
        </authorList>
    </citation>
    <scope>NUCLEOTIDE SEQUENCE [LARGE SCALE GENOMIC DNA]</scope>
    <source>
        <strain evidence="1 2">DSM 17801</strain>
    </source>
</reference>
<dbReference type="InterPro" id="IPR009097">
    <property type="entry name" value="Cyclic_Pdiesterase"/>
</dbReference>
<sequence>MARPGELFVMSRVPQALRDAGLGVLREAGLDTVLGETLSPLRNWHQSLSDLHAREAREAMRRACAAVVAEAFEMRLDRLESSVHQRIHWQFVPSAGRPEGLGRLMAAVRGQLRAQGLVEAQGHRPHVTVSYRANRSIEPLTFAPLIWQIDTIELVEVAGHGNDYRYDVVDAWQLRPPVAPPAQLDLLQ</sequence>
<keyword evidence="2" id="KW-1185">Reference proteome</keyword>
<dbReference type="Proteomes" id="UP000788419">
    <property type="component" value="Unassembled WGS sequence"/>
</dbReference>
<comment type="caution">
    <text evidence="1">The sequence shown here is derived from an EMBL/GenBank/DDBJ whole genome shotgun (WGS) entry which is preliminary data.</text>
</comment>